<dbReference type="AlphaFoldDB" id="A0A9D6V0K8"/>
<feature type="compositionally biased region" description="Pro residues" evidence="1">
    <location>
        <begin position="297"/>
        <end position="332"/>
    </location>
</feature>
<dbReference type="EMBL" id="JACRDE010000206">
    <property type="protein sequence ID" value="MBI5249319.1"/>
    <property type="molecule type" value="Genomic_DNA"/>
</dbReference>
<name>A0A9D6V0K8_9BACT</name>
<feature type="compositionally biased region" description="Low complexity" evidence="1">
    <location>
        <begin position="104"/>
        <end position="113"/>
    </location>
</feature>
<protein>
    <submittedName>
        <fullName evidence="3">Uncharacterized protein</fullName>
    </submittedName>
</protein>
<evidence type="ECO:0000256" key="2">
    <source>
        <dbReference type="SAM" id="Phobius"/>
    </source>
</evidence>
<gene>
    <name evidence="3" type="ORF">HY912_07475</name>
</gene>
<feature type="compositionally biased region" description="Basic and acidic residues" evidence="1">
    <location>
        <begin position="255"/>
        <end position="272"/>
    </location>
</feature>
<feature type="transmembrane region" description="Helical" evidence="2">
    <location>
        <begin position="27"/>
        <end position="45"/>
    </location>
</feature>
<keyword evidence="2" id="KW-0812">Transmembrane</keyword>
<feature type="compositionally biased region" description="Polar residues" evidence="1">
    <location>
        <begin position="245"/>
        <end position="254"/>
    </location>
</feature>
<feature type="compositionally biased region" description="Pro residues" evidence="1">
    <location>
        <begin position="129"/>
        <end position="142"/>
    </location>
</feature>
<dbReference type="Proteomes" id="UP000807825">
    <property type="component" value="Unassembled WGS sequence"/>
</dbReference>
<comment type="caution">
    <text evidence="3">The sequence shown here is derived from an EMBL/GenBank/DDBJ whole genome shotgun (WGS) entry which is preliminary data.</text>
</comment>
<feature type="compositionally biased region" description="Basic and acidic residues" evidence="1">
    <location>
        <begin position="170"/>
        <end position="188"/>
    </location>
</feature>
<proteinExistence type="predicted"/>
<accession>A0A9D6V0K8</accession>
<feature type="region of interest" description="Disordered" evidence="1">
    <location>
        <begin position="91"/>
        <end position="364"/>
    </location>
</feature>
<sequence length="497" mass="54144">MLLRCEDSGLEIKKANRNARASRWSRLAIHVWALVSILTIAGVLVEPASWAAPPQKLPERKNETAEVNAPPGQIGDSGYVVPIPEIKMRSIIGDRPPAPPPVQEPEVAPVKEQSPPPTKPVEQVQPQETPEPVPQAPAPVEPQAPVETTPHVRESPRLPFDPAARTPQESVRKPVFVEEPTADKDEAPAFKSPQAPEPMTEAPPPKKELLKRKAAAPPIPVLLESQPLKGSAKPISMESLRLGASTDSTESISLDSRKEPEIAPEPPARESLPEPESAPDTRPETATSQPPKETVPVPVPAPSPAPAPTPTPPVTQPEPPPKEAVPMEPPSEPIEEATTPKETVPTLEQPPPPPKESFPSPLDPDVLTSREVRDYLRQAAPILEELSLLMTRAPSLNIADYDPSDPGAPLVPKELFLKMDSMKRELQILDSKTFSIIPPPKYARFHTVIRDSIASTYQACDAILAYFKESSPENLQKVLTSLTRARELIRRTRTAES</sequence>
<evidence type="ECO:0000313" key="3">
    <source>
        <dbReference type="EMBL" id="MBI5249319.1"/>
    </source>
</evidence>
<reference evidence="3" key="1">
    <citation type="submission" date="2020-07" db="EMBL/GenBank/DDBJ databases">
        <title>Huge and variable diversity of episymbiotic CPR bacteria and DPANN archaea in groundwater ecosystems.</title>
        <authorList>
            <person name="He C.Y."/>
            <person name="Keren R."/>
            <person name="Whittaker M."/>
            <person name="Farag I.F."/>
            <person name="Doudna J."/>
            <person name="Cate J.H.D."/>
            <person name="Banfield J.F."/>
        </authorList>
    </citation>
    <scope>NUCLEOTIDE SEQUENCE</scope>
    <source>
        <strain evidence="3">NC_groundwater_1664_Pr3_B-0.1um_52_9</strain>
    </source>
</reference>
<organism evidence="3 4">
    <name type="scientific">Desulfomonile tiedjei</name>
    <dbReference type="NCBI Taxonomy" id="2358"/>
    <lineage>
        <taxon>Bacteria</taxon>
        <taxon>Pseudomonadati</taxon>
        <taxon>Thermodesulfobacteriota</taxon>
        <taxon>Desulfomonilia</taxon>
        <taxon>Desulfomonilales</taxon>
        <taxon>Desulfomonilaceae</taxon>
        <taxon>Desulfomonile</taxon>
    </lineage>
</organism>
<keyword evidence="2" id="KW-0472">Membrane</keyword>
<evidence type="ECO:0000256" key="1">
    <source>
        <dbReference type="SAM" id="MobiDB-lite"/>
    </source>
</evidence>
<evidence type="ECO:0000313" key="4">
    <source>
        <dbReference type="Proteomes" id="UP000807825"/>
    </source>
</evidence>
<keyword evidence="2" id="KW-1133">Transmembrane helix</keyword>
<feature type="region of interest" description="Disordered" evidence="1">
    <location>
        <begin position="54"/>
        <end position="79"/>
    </location>
</feature>